<dbReference type="Pfam" id="PF00075">
    <property type="entry name" value="RNase_H"/>
    <property type="match status" value="1"/>
</dbReference>
<evidence type="ECO:0000259" key="2">
    <source>
        <dbReference type="PROSITE" id="PS50878"/>
    </source>
</evidence>
<feature type="region of interest" description="Disordered" evidence="1">
    <location>
        <begin position="345"/>
        <end position="367"/>
    </location>
</feature>
<dbReference type="PANTHER" id="PTHR33481:SF1">
    <property type="entry name" value="ENDONUCLEASE_EXONUCLEASE_PHOSPHATASE DOMAIN-CONTAINING PROTEIN-RELATED"/>
    <property type="match status" value="1"/>
</dbReference>
<dbReference type="CDD" id="cd09276">
    <property type="entry name" value="Rnase_HI_RT_non_LTR"/>
    <property type="match status" value="1"/>
</dbReference>
<dbReference type="Proteomes" id="UP000298390">
    <property type="component" value="Unassembled WGS sequence"/>
</dbReference>
<protein>
    <submittedName>
        <fullName evidence="4">Uncharacterized protein</fullName>
    </submittedName>
</protein>
<feature type="domain" description="RNase H type-1" evidence="3">
    <location>
        <begin position="376"/>
        <end position="522"/>
    </location>
</feature>
<dbReference type="InterPro" id="IPR036397">
    <property type="entry name" value="RNaseH_sf"/>
</dbReference>
<evidence type="ECO:0000313" key="5">
    <source>
        <dbReference type="Proteomes" id="UP000298390"/>
    </source>
</evidence>
<proteinExistence type="predicted"/>
<sequence length="715" mass="79620">MKPVVNGIPQGSPVSPILSIIYAAEILEIFERRATVHEAAQKAGLRLPDQPSAVHLLMFVDDGKLYVSSASLDTNVRMLKIAYTVVEEWLTGVGLSPDLVKRELMHYSKKRRVNGDSPSITLPGPDGMVVVVHAEHAIKWLGVYMDRGLTFDFHVKQMAARAEKTVNGLSMLANTVRGLSQTHLRTLYTACVRPIMTYASAAWWTGRKKHVDWLEKVQHKALRLICAAFRTTPIVAMEIEAAILPVHEHLDLTSARAAVRLNKLSAYNPILGRLPEGWRVPNTVAPAPPRTTHRRITARRRTPPATTRLHRLALKSDPMDERITPLCVPPWRKTVRDYHGRLTISPAPRGITKENPDAKKSAATEHSQKMSHLNQLPDHLMLYSDGSLQEPRGVRKVGAGFLAISMEHMLFGRRIAMSPKSEVYDAEMAGLRFAATDAIIYATQTNPSIQHLHFFTDNTSAIVSIFEAKAGPSQGHSRVFREAITTFLDADPARSVEIAWTPGHQGIIGNEAADRLAKDATDLDAGHSRATRANALSRAKAQARDKWVTAWTQTAPTGRFASANRLPPQMKPRKHFLTLRREVFGRVFQCRTGHGFTGEYYRSFVPSETANCPCGEPYQTRRHILQECVQYEPHRHILRDISPSIDLPTILGTTEGITALASFLETSGAMTKTGAPRQTREVEWGAEDEPDEEEEDEAEEANNDEEDDPDPPQDD</sequence>
<dbReference type="GO" id="GO:0003676">
    <property type="term" value="F:nucleic acid binding"/>
    <property type="evidence" value="ECO:0007669"/>
    <property type="project" value="InterPro"/>
</dbReference>
<feature type="compositionally biased region" description="Basic and acidic residues" evidence="1">
    <location>
        <begin position="351"/>
        <end position="367"/>
    </location>
</feature>
<dbReference type="InterPro" id="IPR000477">
    <property type="entry name" value="RT_dom"/>
</dbReference>
<dbReference type="Pfam" id="PF00078">
    <property type="entry name" value="RVT_1"/>
    <property type="match status" value="1"/>
</dbReference>
<feature type="domain" description="Reverse transcriptase" evidence="2">
    <location>
        <begin position="1"/>
        <end position="145"/>
    </location>
</feature>
<dbReference type="SUPFAM" id="SSF53098">
    <property type="entry name" value="Ribonuclease H-like"/>
    <property type="match status" value="1"/>
</dbReference>
<dbReference type="PANTHER" id="PTHR33481">
    <property type="entry name" value="REVERSE TRANSCRIPTASE"/>
    <property type="match status" value="1"/>
</dbReference>
<comment type="caution">
    <text evidence="4">The sequence shown here is derived from an EMBL/GenBank/DDBJ whole genome shotgun (WGS) entry which is preliminary data.</text>
</comment>
<reference evidence="4 5" key="1">
    <citation type="submission" date="2019-01" db="EMBL/GenBank/DDBJ databases">
        <title>Genome sequencing of the rare red list fungi Fomitopsis rosea.</title>
        <authorList>
            <person name="Buettner E."/>
            <person name="Kellner H."/>
        </authorList>
    </citation>
    <scope>NUCLEOTIDE SEQUENCE [LARGE SCALE GENOMIC DNA]</scope>
    <source>
        <strain evidence="4 5">DSM 105464</strain>
    </source>
</reference>
<evidence type="ECO:0000256" key="1">
    <source>
        <dbReference type="SAM" id="MobiDB-lite"/>
    </source>
</evidence>
<accession>A0A4Y9Y7J3</accession>
<evidence type="ECO:0000313" key="4">
    <source>
        <dbReference type="EMBL" id="TFY57753.1"/>
    </source>
</evidence>
<dbReference type="STRING" id="34475.A0A4Y9Y7J3"/>
<dbReference type="InterPro" id="IPR012337">
    <property type="entry name" value="RNaseH-like_sf"/>
</dbReference>
<name>A0A4Y9Y7J3_9APHY</name>
<dbReference type="AlphaFoldDB" id="A0A4Y9Y7J3"/>
<dbReference type="PROSITE" id="PS50878">
    <property type="entry name" value="RT_POL"/>
    <property type="match status" value="1"/>
</dbReference>
<dbReference type="Gene3D" id="3.30.420.10">
    <property type="entry name" value="Ribonuclease H-like superfamily/Ribonuclease H"/>
    <property type="match status" value="1"/>
</dbReference>
<feature type="compositionally biased region" description="Acidic residues" evidence="1">
    <location>
        <begin position="684"/>
        <end position="715"/>
    </location>
</feature>
<gene>
    <name evidence="4" type="ORF">EVJ58_g6828</name>
</gene>
<feature type="region of interest" description="Disordered" evidence="1">
    <location>
        <begin position="670"/>
        <end position="715"/>
    </location>
</feature>
<dbReference type="InterPro" id="IPR002156">
    <property type="entry name" value="RNaseH_domain"/>
</dbReference>
<organism evidence="4 5">
    <name type="scientific">Rhodofomes roseus</name>
    <dbReference type="NCBI Taxonomy" id="34475"/>
    <lineage>
        <taxon>Eukaryota</taxon>
        <taxon>Fungi</taxon>
        <taxon>Dikarya</taxon>
        <taxon>Basidiomycota</taxon>
        <taxon>Agaricomycotina</taxon>
        <taxon>Agaricomycetes</taxon>
        <taxon>Polyporales</taxon>
        <taxon>Rhodofomes</taxon>
    </lineage>
</organism>
<dbReference type="EMBL" id="SEKV01000405">
    <property type="protein sequence ID" value="TFY57753.1"/>
    <property type="molecule type" value="Genomic_DNA"/>
</dbReference>
<dbReference type="PROSITE" id="PS50879">
    <property type="entry name" value="RNASE_H_1"/>
    <property type="match status" value="1"/>
</dbReference>
<evidence type="ECO:0000259" key="3">
    <source>
        <dbReference type="PROSITE" id="PS50879"/>
    </source>
</evidence>
<dbReference type="GO" id="GO:0004523">
    <property type="term" value="F:RNA-DNA hybrid ribonuclease activity"/>
    <property type="evidence" value="ECO:0007669"/>
    <property type="project" value="InterPro"/>
</dbReference>